<dbReference type="InterPro" id="IPR001250">
    <property type="entry name" value="Man6P_Isoase-1"/>
</dbReference>
<dbReference type="RefSeq" id="WP_343185613.1">
    <property type="nucleotide sequence ID" value="NZ_JBCITM010000006.1"/>
</dbReference>
<keyword evidence="7 12" id="KW-0413">Isomerase</keyword>
<gene>
    <name evidence="12" type="primary">manA</name>
    <name evidence="12" type="ORF">AAIG11_07390</name>
</gene>
<dbReference type="InterPro" id="IPR014710">
    <property type="entry name" value="RmlC-like_jellyroll"/>
</dbReference>
<evidence type="ECO:0000313" key="12">
    <source>
        <dbReference type="EMBL" id="MEN1760290.1"/>
    </source>
</evidence>
<dbReference type="PIRSF" id="PIRSF036894">
    <property type="entry name" value="PMI_Firm_short"/>
    <property type="match status" value="1"/>
</dbReference>
<protein>
    <recommendedName>
        <fullName evidence="4">mannose-6-phosphate isomerase</fullName>
        <ecNumber evidence="4">5.3.1.8</ecNumber>
    </recommendedName>
    <alternativeName>
        <fullName evidence="8">Phosphohexomutase</fullName>
    </alternativeName>
    <alternativeName>
        <fullName evidence="9">Phosphomannose isomerase</fullName>
    </alternativeName>
</protein>
<evidence type="ECO:0000259" key="11">
    <source>
        <dbReference type="Pfam" id="PF21621"/>
    </source>
</evidence>
<dbReference type="PANTHER" id="PTHR42742">
    <property type="entry name" value="TRANSCRIPTIONAL REPRESSOR MPRA"/>
    <property type="match status" value="1"/>
</dbReference>
<feature type="domain" description="Phosphomannose isomerase type I catalytic" evidence="10">
    <location>
        <begin position="6"/>
        <end position="104"/>
    </location>
</feature>
<name>A0ABU9VSZ4_9CLOT</name>
<dbReference type="Gene3D" id="2.60.120.10">
    <property type="entry name" value="Jelly Rolls"/>
    <property type="match status" value="2"/>
</dbReference>
<evidence type="ECO:0000256" key="8">
    <source>
        <dbReference type="ARBA" id="ARBA00029741"/>
    </source>
</evidence>
<comment type="similarity">
    <text evidence="3">Belongs to the mannose-6-phosphate isomerase type 1 family.</text>
</comment>
<proteinExistence type="inferred from homology"/>
<keyword evidence="5" id="KW-0479">Metal-binding</keyword>
<comment type="catalytic activity">
    <reaction evidence="1">
        <text>D-mannose 6-phosphate = D-fructose 6-phosphate</text>
        <dbReference type="Rhea" id="RHEA:12356"/>
        <dbReference type="ChEBI" id="CHEBI:58735"/>
        <dbReference type="ChEBI" id="CHEBI:61527"/>
        <dbReference type="EC" id="5.3.1.8"/>
    </reaction>
</comment>
<evidence type="ECO:0000256" key="2">
    <source>
        <dbReference type="ARBA" id="ARBA00001947"/>
    </source>
</evidence>
<organism evidence="12 13">
    <name type="scientific">Anoxynatronum sibiricum</name>
    <dbReference type="NCBI Taxonomy" id="210623"/>
    <lineage>
        <taxon>Bacteria</taxon>
        <taxon>Bacillati</taxon>
        <taxon>Bacillota</taxon>
        <taxon>Clostridia</taxon>
        <taxon>Eubacteriales</taxon>
        <taxon>Clostridiaceae</taxon>
        <taxon>Anoxynatronum</taxon>
    </lineage>
</organism>
<dbReference type="EMBL" id="JBCITM010000006">
    <property type="protein sequence ID" value="MEN1760290.1"/>
    <property type="molecule type" value="Genomic_DNA"/>
</dbReference>
<dbReference type="InterPro" id="IPR014628">
    <property type="entry name" value="Man6P_isomerase_Firm_short"/>
</dbReference>
<comment type="caution">
    <text evidence="12">The sequence shown here is derived from an EMBL/GenBank/DDBJ whole genome shotgun (WGS) entry which is preliminary data.</text>
</comment>
<evidence type="ECO:0000313" key="13">
    <source>
        <dbReference type="Proteomes" id="UP001407405"/>
    </source>
</evidence>
<dbReference type="NCBIfam" id="TIGR00218">
    <property type="entry name" value="manA"/>
    <property type="match status" value="1"/>
</dbReference>
<reference evidence="12 13" key="1">
    <citation type="submission" date="2024-04" db="EMBL/GenBank/DDBJ databases">
        <title>Genome sequencing and metabolic network reconstruction of aminoacids and betaine degradation by Anoxynatronum sibiricum.</title>
        <authorList>
            <person name="Detkova E.N."/>
            <person name="Boltjanskaja Y.V."/>
            <person name="Mardanov A.V."/>
            <person name="Kevbrin V."/>
        </authorList>
    </citation>
    <scope>NUCLEOTIDE SEQUENCE [LARGE SCALE GENOMIC DNA]</scope>
    <source>
        <strain evidence="12 13">Z-7981</strain>
    </source>
</reference>
<evidence type="ECO:0000256" key="4">
    <source>
        <dbReference type="ARBA" id="ARBA00011956"/>
    </source>
</evidence>
<dbReference type="SUPFAM" id="SSF51182">
    <property type="entry name" value="RmlC-like cupins"/>
    <property type="match status" value="1"/>
</dbReference>
<evidence type="ECO:0000256" key="9">
    <source>
        <dbReference type="ARBA" id="ARBA00030762"/>
    </source>
</evidence>
<dbReference type="InterPro" id="IPR049071">
    <property type="entry name" value="MPI_cupin_dom"/>
</dbReference>
<dbReference type="CDD" id="cd07010">
    <property type="entry name" value="cupin_PMI_type_I_N_bac"/>
    <property type="match status" value="1"/>
</dbReference>
<dbReference type="InterPro" id="IPR051804">
    <property type="entry name" value="Carb_Metab_Reg_Kinase/Isom"/>
</dbReference>
<evidence type="ECO:0000256" key="3">
    <source>
        <dbReference type="ARBA" id="ARBA00010772"/>
    </source>
</evidence>
<dbReference type="EC" id="5.3.1.8" evidence="4"/>
<evidence type="ECO:0000256" key="6">
    <source>
        <dbReference type="ARBA" id="ARBA00022833"/>
    </source>
</evidence>
<dbReference type="GO" id="GO:0004476">
    <property type="term" value="F:mannose-6-phosphate isomerase activity"/>
    <property type="evidence" value="ECO:0007669"/>
    <property type="project" value="UniProtKB-EC"/>
</dbReference>
<evidence type="ECO:0000259" key="10">
    <source>
        <dbReference type="Pfam" id="PF20511"/>
    </source>
</evidence>
<dbReference type="InterPro" id="IPR011051">
    <property type="entry name" value="RmlC_Cupin_sf"/>
</dbReference>
<dbReference type="Proteomes" id="UP001407405">
    <property type="component" value="Unassembled WGS sequence"/>
</dbReference>
<feature type="domain" description="Mannose-6-phosphate isomerase cupin" evidence="11">
    <location>
        <begin position="237"/>
        <end position="308"/>
    </location>
</feature>
<dbReference type="InterPro" id="IPR046457">
    <property type="entry name" value="PMI_typeI_cat"/>
</dbReference>
<sequence length="309" mass="35183">MELLFLDKLFYEKIWGGNRLAKYFDTTLASDKIGECWTVSGHPNGDSTIINGMHEGRTLSWLWQHEKSIFGNLKGATFPLLIKIIDAKEDLSVQVHPNDHYAHHYENGERGKTECWYILDCEEGAELILGHRAANKNEMETMIREERWEELLKKKRIKPGDFLYIPAGTIHSIGKGTLLLEIQQSSDVTYRVFDFNRLEEGKPRKLDIHKSLDVISIPHQDHESIPQMVHVAGGCQTRLVATEHFTVWKLAVSGNQIFEHDEIFKLVSVIKGSGHVAGIEVNKGDHFIVPQQFGSMKMAGEMEMIVAHL</sequence>
<dbReference type="PANTHER" id="PTHR42742:SF3">
    <property type="entry name" value="FRUCTOKINASE"/>
    <property type="match status" value="1"/>
</dbReference>
<evidence type="ECO:0000256" key="5">
    <source>
        <dbReference type="ARBA" id="ARBA00022723"/>
    </source>
</evidence>
<dbReference type="Pfam" id="PF21621">
    <property type="entry name" value="MPI_cupin_dom"/>
    <property type="match status" value="1"/>
</dbReference>
<evidence type="ECO:0000256" key="7">
    <source>
        <dbReference type="ARBA" id="ARBA00023235"/>
    </source>
</evidence>
<evidence type="ECO:0000256" key="1">
    <source>
        <dbReference type="ARBA" id="ARBA00000757"/>
    </source>
</evidence>
<accession>A0ABU9VSZ4</accession>
<comment type="cofactor">
    <cofactor evidence="2">
        <name>Zn(2+)</name>
        <dbReference type="ChEBI" id="CHEBI:29105"/>
    </cofactor>
</comment>
<keyword evidence="6" id="KW-0862">Zinc</keyword>
<dbReference type="Pfam" id="PF20511">
    <property type="entry name" value="PMI_typeI_cat"/>
    <property type="match status" value="1"/>
</dbReference>
<keyword evidence="13" id="KW-1185">Reference proteome</keyword>